<dbReference type="AlphaFoldDB" id="A0A0E9WRC2"/>
<protein>
    <submittedName>
        <fullName evidence="1">Uncharacterized protein</fullName>
    </submittedName>
</protein>
<organism evidence="1">
    <name type="scientific">Anguilla anguilla</name>
    <name type="common">European freshwater eel</name>
    <name type="synonym">Muraena anguilla</name>
    <dbReference type="NCBI Taxonomy" id="7936"/>
    <lineage>
        <taxon>Eukaryota</taxon>
        <taxon>Metazoa</taxon>
        <taxon>Chordata</taxon>
        <taxon>Craniata</taxon>
        <taxon>Vertebrata</taxon>
        <taxon>Euteleostomi</taxon>
        <taxon>Actinopterygii</taxon>
        <taxon>Neopterygii</taxon>
        <taxon>Teleostei</taxon>
        <taxon>Anguilliformes</taxon>
        <taxon>Anguillidae</taxon>
        <taxon>Anguilla</taxon>
    </lineage>
</organism>
<reference evidence="1" key="1">
    <citation type="submission" date="2014-11" db="EMBL/GenBank/DDBJ databases">
        <authorList>
            <person name="Amaro Gonzalez C."/>
        </authorList>
    </citation>
    <scope>NUCLEOTIDE SEQUENCE</scope>
</reference>
<evidence type="ECO:0000313" key="1">
    <source>
        <dbReference type="EMBL" id="JAH92120.1"/>
    </source>
</evidence>
<dbReference type="EMBL" id="GBXM01016457">
    <property type="protein sequence ID" value="JAH92120.1"/>
    <property type="molecule type" value="Transcribed_RNA"/>
</dbReference>
<proteinExistence type="predicted"/>
<reference evidence="1" key="2">
    <citation type="journal article" date="2015" name="Fish Shellfish Immunol.">
        <title>Early steps in the European eel (Anguilla anguilla)-Vibrio vulnificus interaction in the gills: Role of the RtxA13 toxin.</title>
        <authorList>
            <person name="Callol A."/>
            <person name="Pajuelo D."/>
            <person name="Ebbesson L."/>
            <person name="Teles M."/>
            <person name="MacKenzie S."/>
            <person name="Amaro C."/>
        </authorList>
    </citation>
    <scope>NUCLEOTIDE SEQUENCE</scope>
</reference>
<accession>A0A0E9WRC2</accession>
<name>A0A0E9WRC2_ANGAN</name>
<sequence length="49" mass="5510">MKNWMLLSPGVEYMDKSEADLSRPLKIPGKHIRASFTSPVFIITAMVDS</sequence>